<evidence type="ECO:0000256" key="4">
    <source>
        <dbReference type="ARBA" id="ARBA00022448"/>
    </source>
</evidence>
<keyword evidence="5" id="KW-0050">Antiport</keyword>
<evidence type="ECO:0000256" key="5">
    <source>
        <dbReference type="ARBA" id="ARBA00022449"/>
    </source>
</evidence>
<proteinExistence type="inferred from homology"/>
<feature type="transmembrane region" description="Helical" evidence="25">
    <location>
        <begin position="15"/>
        <end position="36"/>
    </location>
</feature>
<comment type="subcellular location">
    <subcellularLocation>
        <location evidence="1">Golgi apparatus</location>
        <location evidence="1">trans-Golgi network membrane</location>
        <topology evidence="1">Multi-pass membrane protein</topology>
    </subcellularLocation>
    <subcellularLocation>
        <location evidence="2">Melanosome</location>
    </subcellularLocation>
</comment>
<keyword evidence="14 25" id="KW-1133">Transmembrane helix</keyword>
<evidence type="ECO:0000256" key="11">
    <source>
        <dbReference type="ARBA" id="ARBA00022837"/>
    </source>
</evidence>
<evidence type="ECO:0000256" key="18">
    <source>
        <dbReference type="ARBA" id="ARBA00023136"/>
    </source>
</evidence>
<dbReference type="OrthoDB" id="2127281at2759"/>
<dbReference type="Gene3D" id="1.20.1420.30">
    <property type="entry name" value="NCX, central ion-binding region"/>
    <property type="match status" value="2"/>
</dbReference>
<evidence type="ECO:0000256" key="6">
    <source>
        <dbReference type="ARBA" id="ARBA00022538"/>
    </source>
</evidence>
<keyword evidence="12" id="KW-0769">Symport</keyword>
<evidence type="ECO:0000256" key="12">
    <source>
        <dbReference type="ARBA" id="ARBA00022847"/>
    </source>
</evidence>
<keyword evidence="16" id="KW-0915">Sodium</keyword>
<evidence type="ECO:0000259" key="26">
    <source>
        <dbReference type="Pfam" id="PF01699"/>
    </source>
</evidence>
<dbReference type="KEGG" id="char:105889013"/>
<dbReference type="GO" id="GO:0016020">
    <property type="term" value="C:membrane"/>
    <property type="evidence" value="ECO:0007669"/>
    <property type="project" value="InterPro"/>
</dbReference>
<feature type="transmembrane region" description="Helical" evidence="25">
    <location>
        <begin position="149"/>
        <end position="172"/>
    </location>
</feature>
<dbReference type="GO" id="GO:0042470">
    <property type="term" value="C:melanosome"/>
    <property type="evidence" value="ECO:0007669"/>
    <property type="project" value="UniProtKB-SubCell"/>
</dbReference>
<evidence type="ECO:0000256" key="14">
    <source>
        <dbReference type="ARBA" id="ARBA00022989"/>
    </source>
</evidence>
<protein>
    <recommendedName>
        <fullName evidence="22">Sodium/potassium/calcium exchanger 5</fullName>
    </recommendedName>
    <alternativeName>
        <fullName evidence="23">Na(+)/K(+)/Ca(2+)-exchange protein 5</fullName>
    </alternativeName>
    <alternativeName>
        <fullName evidence="24">Solute carrier family 24 member 5</fullName>
    </alternativeName>
</protein>
<dbReference type="FunFam" id="1.20.1420.30:FF:000009">
    <property type="entry name" value="sodium/potassium/calcium exchanger 5 isoform X2"/>
    <property type="match status" value="1"/>
</dbReference>
<evidence type="ECO:0000313" key="27">
    <source>
        <dbReference type="Proteomes" id="UP000515152"/>
    </source>
</evidence>
<feature type="transmembrane region" description="Helical" evidence="25">
    <location>
        <begin position="382"/>
        <end position="404"/>
    </location>
</feature>
<evidence type="ECO:0000256" key="2">
    <source>
        <dbReference type="ARBA" id="ARBA00004223"/>
    </source>
</evidence>
<keyword evidence="7" id="KW-0109">Calcium transport</keyword>
<dbReference type="InterPro" id="IPR004481">
    <property type="entry name" value="K/Na/Ca-exchanger"/>
</dbReference>
<keyword evidence="17" id="KW-0406">Ion transport</keyword>
<evidence type="ECO:0000256" key="25">
    <source>
        <dbReference type="SAM" id="Phobius"/>
    </source>
</evidence>
<evidence type="ECO:0000256" key="15">
    <source>
        <dbReference type="ARBA" id="ARBA00023034"/>
    </source>
</evidence>
<dbReference type="GO" id="GO:0005802">
    <property type="term" value="C:trans-Golgi network"/>
    <property type="evidence" value="ECO:0007669"/>
    <property type="project" value="TreeGrafter"/>
</dbReference>
<feature type="transmembrane region" description="Helical" evidence="25">
    <location>
        <begin position="416"/>
        <end position="437"/>
    </location>
</feature>
<evidence type="ECO:0000256" key="21">
    <source>
        <dbReference type="ARBA" id="ARBA00058187"/>
    </source>
</evidence>
<feature type="domain" description="Sodium/calcium exchanger membrane region" evidence="26">
    <location>
        <begin position="87"/>
        <end position="227"/>
    </location>
</feature>
<feature type="domain" description="Sodium/calcium exchanger membrane region" evidence="26">
    <location>
        <begin position="347"/>
        <end position="496"/>
    </location>
</feature>
<evidence type="ECO:0000256" key="16">
    <source>
        <dbReference type="ARBA" id="ARBA00023053"/>
    </source>
</evidence>
<dbReference type="PANTHER" id="PTHR10846:SF61">
    <property type="entry name" value="SODIUM_POTASSIUM_CALCIUM EXCHANGER 5"/>
    <property type="match status" value="1"/>
</dbReference>
<evidence type="ECO:0000256" key="1">
    <source>
        <dbReference type="ARBA" id="ARBA00004166"/>
    </source>
</evidence>
<evidence type="ECO:0000256" key="19">
    <source>
        <dbReference type="ARBA" id="ARBA00023201"/>
    </source>
</evidence>
<keyword evidence="27" id="KW-1185">Reference proteome</keyword>
<dbReference type="GeneID" id="105889013"/>
<dbReference type="GO" id="GO:0006874">
    <property type="term" value="P:intracellular calcium ion homeostasis"/>
    <property type="evidence" value="ECO:0007669"/>
    <property type="project" value="TreeGrafter"/>
</dbReference>
<gene>
    <name evidence="28" type="primary">slc24a5</name>
</gene>
<dbReference type="PANTHER" id="PTHR10846">
    <property type="entry name" value="SODIUM/POTASSIUM/CALCIUM EXCHANGER"/>
    <property type="match status" value="1"/>
</dbReference>
<keyword evidence="15" id="KW-0333">Golgi apparatus</keyword>
<evidence type="ECO:0000256" key="23">
    <source>
        <dbReference type="ARBA" id="ARBA00081356"/>
    </source>
</evidence>
<dbReference type="RefSeq" id="XP_012670224.1">
    <property type="nucleotide sequence ID" value="XM_012814770.3"/>
</dbReference>
<evidence type="ECO:0000256" key="7">
    <source>
        <dbReference type="ARBA" id="ARBA00022568"/>
    </source>
</evidence>
<feature type="transmembrane region" description="Helical" evidence="25">
    <location>
        <begin position="184"/>
        <end position="202"/>
    </location>
</feature>
<comment type="catalytic activity">
    <reaction evidence="20">
        <text>Ca(2+)(out) + K(+)(out) + 4 Na(+)(in) = Ca(2+)(in) + K(+)(in) + 4 Na(+)(out)</text>
        <dbReference type="Rhea" id="RHEA:69967"/>
        <dbReference type="ChEBI" id="CHEBI:29101"/>
        <dbReference type="ChEBI" id="CHEBI:29103"/>
        <dbReference type="ChEBI" id="CHEBI:29108"/>
    </reaction>
</comment>
<dbReference type="CTD" id="283652"/>
<feature type="transmembrane region" description="Helical" evidence="25">
    <location>
        <begin position="347"/>
        <end position="370"/>
    </location>
</feature>
<dbReference type="InterPro" id="IPR044880">
    <property type="entry name" value="NCX_ion-bd_dom_sf"/>
</dbReference>
<name>A0A6P3VEY1_CLUHA</name>
<feature type="transmembrane region" description="Helical" evidence="25">
    <location>
        <begin position="81"/>
        <end position="99"/>
    </location>
</feature>
<keyword evidence="6" id="KW-0633">Potassium transport</keyword>
<dbReference type="GO" id="GO:0030318">
    <property type="term" value="P:melanocyte differentiation"/>
    <property type="evidence" value="ECO:0007669"/>
    <property type="project" value="TreeGrafter"/>
</dbReference>
<dbReference type="GO" id="GO:0005262">
    <property type="term" value="F:calcium channel activity"/>
    <property type="evidence" value="ECO:0007669"/>
    <property type="project" value="TreeGrafter"/>
</dbReference>
<keyword evidence="19" id="KW-0739">Sodium transport</keyword>
<keyword evidence="18 25" id="KW-0472">Membrane</keyword>
<feature type="transmembrane region" description="Helical" evidence="25">
    <location>
        <begin position="120"/>
        <end position="143"/>
    </location>
</feature>
<evidence type="ECO:0000313" key="28">
    <source>
        <dbReference type="RefSeq" id="XP_012670224.1"/>
    </source>
</evidence>
<sequence length="513" mass="57231">MYKIAINHKKKRRDILLYIFALVLFLHCSVQILFYVSKSFQHLHSPRIRRDTENETECVSPQSSEFPEDFFTLQERKDGGIIIHCMIISYMLLAIAVVCDDYFLSSLEVISERLGLSQDVAGATFMAAGSSAPELVTAFLGVFVTKGDIGVSTIVGSAVYNLLGICAACGLLTSVVGRLTCWPLFRDCLAYAISVAAVIAIISDNKVYWYEAACLILVYGVYIVVLCFDIRISGYMMRKFSPCCTWMAKSTEEHSEQQPLVGWQDDTSLHMRHRSRADSGIFQDDSGYSHLSLSLHGLNEIPEEPTSVFKLPENDLKRILWVLSLPAILLLYLTVPDCRRRFWKKWYMMTFLMSAVWISAFTYVLVWMVTVLGETLSIPDTVMGLTLLAAGTSIPDTIASVIVAREGKGDMAMSNIVGSNVFDMLCLGLPWFIKTAFVDNSSPVEVNSTGLVFTTASLLISIVILFVTVHANGWKLDWKLGLVTLFFYILFATLSVLYELGIIGNNPIRACND</sequence>
<dbReference type="Pfam" id="PF01699">
    <property type="entry name" value="Na_Ca_ex"/>
    <property type="match status" value="2"/>
</dbReference>
<comment type="function">
    <text evidence="21">Calcium, potassium:sodium antiporter that transports 1 Ca(2+) and 1 K(+) to the melanosome in exchange for 4 cytoplasmic Na(+). Involved in pigmentation, possibly by participating in ion transport in melanosomes. Predominant sodium-calcium exchanger in melanocytes.</text>
</comment>
<keyword evidence="8" id="KW-0716">Sensory transduction</keyword>
<evidence type="ECO:0000256" key="13">
    <source>
        <dbReference type="ARBA" id="ARBA00022958"/>
    </source>
</evidence>
<dbReference type="GO" id="GO:0008273">
    <property type="term" value="F:calcium, potassium:sodium antiporter activity"/>
    <property type="evidence" value="ECO:0007669"/>
    <property type="project" value="TreeGrafter"/>
</dbReference>
<feature type="transmembrane region" description="Helical" evidence="25">
    <location>
        <begin position="449"/>
        <end position="468"/>
    </location>
</feature>
<keyword evidence="4" id="KW-0813">Transport</keyword>
<evidence type="ECO:0000256" key="22">
    <source>
        <dbReference type="ARBA" id="ARBA00069887"/>
    </source>
</evidence>
<dbReference type="GO" id="GO:0015293">
    <property type="term" value="F:symporter activity"/>
    <property type="evidence" value="ECO:0007669"/>
    <property type="project" value="UniProtKB-KW"/>
</dbReference>
<dbReference type="NCBIfam" id="TIGR00367">
    <property type="entry name" value="calcium/sodium antiporter"/>
    <property type="match status" value="1"/>
</dbReference>
<keyword evidence="13" id="KW-0630">Potassium</keyword>
<keyword evidence="10" id="KW-0732">Signal</keyword>
<keyword evidence="11" id="KW-0106">Calcium</keyword>
<evidence type="ECO:0000256" key="20">
    <source>
        <dbReference type="ARBA" id="ARBA00033627"/>
    </source>
</evidence>
<keyword evidence="9 25" id="KW-0812">Transmembrane</keyword>
<evidence type="ECO:0000256" key="3">
    <source>
        <dbReference type="ARBA" id="ARBA00005364"/>
    </source>
</evidence>
<evidence type="ECO:0000256" key="9">
    <source>
        <dbReference type="ARBA" id="ARBA00022692"/>
    </source>
</evidence>
<evidence type="ECO:0000256" key="10">
    <source>
        <dbReference type="ARBA" id="ARBA00022729"/>
    </source>
</evidence>
<reference evidence="28" key="1">
    <citation type="submission" date="2025-08" db="UniProtKB">
        <authorList>
            <consortium name="RefSeq"/>
        </authorList>
    </citation>
    <scope>IDENTIFICATION</scope>
</reference>
<organism evidence="27 28">
    <name type="scientific">Clupea harengus</name>
    <name type="common">Atlantic herring</name>
    <dbReference type="NCBI Taxonomy" id="7950"/>
    <lineage>
        <taxon>Eukaryota</taxon>
        <taxon>Metazoa</taxon>
        <taxon>Chordata</taxon>
        <taxon>Craniata</taxon>
        <taxon>Vertebrata</taxon>
        <taxon>Euteleostomi</taxon>
        <taxon>Actinopterygii</taxon>
        <taxon>Neopterygii</taxon>
        <taxon>Teleostei</taxon>
        <taxon>Clupei</taxon>
        <taxon>Clupeiformes</taxon>
        <taxon>Clupeoidei</taxon>
        <taxon>Clupeidae</taxon>
        <taxon>Clupea</taxon>
    </lineage>
</organism>
<evidence type="ECO:0000256" key="8">
    <source>
        <dbReference type="ARBA" id="ARBA00022606"/>
    </source>
</evidence>
<feature type="transmembrane region" description="Helical" evidence="25">
    <location>
        <begin position="208"/>
        <end position="230"/>
    </location>
</feature>
<accession>A0A6P3VEY1</accession>
<feature type="transmembrane region" description="Helical" evidence="25">
    <location>
        <begin position="480"/>
        <end position="498"/>
    </location>
</feature>
<dbReference type="FunFam" id="1.20.1420.30:FF:000015">
    <property type="entry name" value="sodium/potassium/calcium exchanger 5 isoform X2"/>
    <property type="match status" value="1"/>
</dbReference>
<evidence type="ECO:0000256" key="24">
    <source>
        <dbReference type="ARBA" id="ARBA00082809"/>
    </source>
</evidence>
<dbReference type="InterPro" id="IPR004837">
    <property type="entry name" value="NaCa_Exmemb"/>
</dbReference>
<comment type="similarity">
    <text evidence="3">Belongs to the Ca(2+):cation antiporter (CaCA) (TC 2.A.19) family. SLC24A subfamily.</text>
</comment>
<dbReference type="Proteomes" id="UP000515152">
    <property type="component" value="Chromosome 6"/>
</dbReference>
<dbReference type="AlphaFoldDB" id="A0A6P3VEY1"/>
<feature type="transmembrane region" description="Helical" evidence="25">
    <location>
        <begin position="318"/>
        <end position="335"/>
    </location>
</feature>
<evidence type="ECO:0000256" key="17">
    <source>
        <dbReference type="ARBA" id="ARBA00023065"/>
    </source>
</evidence>